<dbReference type="PROSITE" id="PS51077">
    <property type="entry name" value="HTH_ICLR"/>
    <property type="match status" value="1"/>
</dbReference>
<comment type="function">
    <text evidence="4">May be an activator protein for the gylABX operon.</text>
</comment>
<dbReference type="SUPFAM" id="SSF55781">
    <property type="entry name" value="GAF domain-like"/>
    <property type="match status" value="1"/>
</dbReference>
<keyword evidence="9" id="KW-1185">Reference proteome</keyword>
<evidence type="ECO:0000259" key="7">
    <source>
        <dbReference type="PROSITE" id="PS51078"/>
    </source>
</evidence>
<dbReference type="InterPro" id="IPR029016">
    <property type="entry name" value="GAF-like_dom_sf"/>
</dbReference>
<dbReference type="PANTHER" id="PTHR30136:SF35">
    <property type="entry name" value="HTH-TYPE TRANSCRIPTIONAL REGULATOR RV1719"/>
    <property type="match status" value="1"/>
</dbReference>
<dbReference type="PROSITE" id="PS51078">
    <property type="entry name" value="ICLR_ED"/>
    <property type="match status" value="1"/>
</dbReference>
<evidence type="ECO:0000256" key="1">
    <source>
        <dbReference type="ARBA" id="ARBA00023015"/>
    </source>
</evidence>
<keyword evidence="2" id="KW-0238">DNA-binding</keyword>
<dbReference type="SUPFAM" id="SSF46785">
    <property type="entry name" value="Winged helix' DNA-binding domain"/>
    <property type="match status" value="1"/>
</dbReference>
<dbReference type="EMBL" id="JACRTG010000030">
    <property type="protein sequence ID" value="MBC8589184.1"/>
    <property type="molecule type" value="Genomic_DNA"/>
</dbReference>
<dbReference type="Pfam" id="PF01614">
    <property type="entry name" value="IclR_C"/>
    <property type="match status" value="1"/>
</dbReference>
<organism evidence="8 9">
    <name type="scientific">Paratissierella segnis</name>
    <dbReference type="NCBI Taxonomy" id="2763679"/>
    <lineage>
        <taxon>Bacteria</taxon>
        <taxon>Bacillati</taxon>
        <taxon>Bacillota</taxon>
        <taxon>Tissierellia</taxon>
        <taxon>Tissierellales</taxon>
        <taxon>Tissierellaceae</taxon>
        <taxon>Paratissierella</taxon>
    </lineage>
</organism>
<evidence type="ECO:0000256" key="2">
    <source>
        <dbReference type="ARBA" id="ARBA00023125"/>
    </source>
</evidence>
<dbReference type="SMART" id="SM00346">
    <property type="entry name" value="HTH_ICLR"/>
    <property type="match status" value="1"/>
</dbReference>
<feature type="domain" description="HTH iclR-type" evidence="6">
    <location>
        <begin position="5"/>
        <end position="67"/>
    </location>
</feature>
<dbReference type="PANTHER" id="PTHR30136">
    <property type="entry name" value="HELIX-TURN-HELIX TRANSCRIPTIONAL REGULATOR, ICLR FAMILY"/>
    <property type="match status" value="1"/>
</dbReference>
<evidence type="ECO:0000256" key="3">
    <source>
        <dbReference type="ARBA" id="ARBA00023163"/>
    </source>
</evidence>
<evidence type="ECO:0000259" key="6">
    <source>
        <dbReference type="PROSITE" id="PS51077"/>
    </source>
</evidence>
<evidence type="ECO:0000313" key="8">
    <source>
        <dbReference type="EMBL" id="MBC8589184.1"/>
    </source>
</evidence>
<dbReference type="Proteomes" id="UP000601171">
    <property type="component" value="Unassembled WGS sequence"/>
</dbReference>
<dbReference type="InterPro" id="IPR036388">
    <property type="entry name" value="WH-like_DNA-bd_sf"/>
</dbReference>
<dbReference type="Pfam" id="PF09339">
    <property type="entry name" value="HTH_IclR"/>
    <property type="match status" value="1"/>
</dbReference>
<evidence type="ECO:0000256" key="5">
    <source>
        <dbReference type="ARBA" id="ARBA00070406"/>
    </source>
</evidence>
<evidence type="ECO:0000313" key="9">
    <source>
        <dbReference type="Proteomes" id="UP000601171"/>
    </source>
</evidence>
<keyword evidence="1" id="KW-0805">Transcription regulation</keyword>
<name>A0A926IKL0_9FIRM</name>
<dbReference type="InterPro" id="IPR036390">
    <property type="entry name" value="WH_DNA-bd_sf"/>
</dbReference>
<protein>
    <recommendedName>
        <fullName evidence="5">Glycerol operon regulatory protein</fullName>
    </recommendedName>
</protein>
<evidence type="ECO:0000256" key="4">
    <source>
        <dbReference type="ARBA" id="ARBA00058938"/>
    </source>
</evidence>
<dbReference type="Gene3D" id="3.30.450.40">
    <property type="match status" value="1"/>
</dbReference>
<dbReference type="RefSeq" id="WP_262430645.1">
    <property type="nucleotide sequence ID" value="NZ_JACRTG010000030.1"/>
</dbReference>
<feature type="domain" description="IclR-ED" evidence="7">
    <location>
        <begin position="68"/>
        <end position="251"/>
    </location>
</feature>
<reference evidence="8" key="1">
    <citation type="submission" date="2020-08" db="EMBL/GenBank/DDBJ databases">
        <title>Genome public.</title>
        <authorList>
            <person name="Liu C."/>
            <person name="Sun Q."/>
        </authorList>
    </citation>
    <scope>NUCLEOTIDE SEQUENCE</scope>
    <source>
        <strain evidence="8">BX21</strain>
    </source>
</reference>
<keyword evidence="3" id="KW-0804">Transcription</keyword>
<proteinExistence type="predicted"/>
<dbReference type="AlphaFoldDB" id="A0A926IKL0"/>
<dbReference type="GO" id="GO:0003700">
    <property type="term" value="F:DNA-binding transcription factor activity"/>
    <property type="evidence" value="ECO:0007669"/>
    <property type="project" value="TreeGrafter"/>
</dbReference>
<gene>
    <name evidence="8" type="ORF">H8707_13265</name>
</gene>
<dbReference type="InterPro" id="IPR014757">
    <property type="entry name" value="Tscrpt_reg_IclR_C"/>
</dbReference>
<dbReference type="FunFam" id="1.10.10.10:FF:000056">
    <property type="entry name" value="IclR family transcriptional regulator"/>
    <property type="match status" value="1"/>
</dbReference>
<comment type="caution">
    <text evidence="8">The sequence shown here is derived from an EMBL/GenBank/DDBJ whole genome shotgun (WGS) entry which is preliminary data.</text>
</comment>
<dbReference type="GO" id="GO:0045892">
    <property type="term" value="P:negative regulation of DNA-templated transcription"/>
    <property type="evidence" value="ECO:0007669"/>
    <property type="project" value="TreeGrafter"/>
</dbReference>
<dbReference type="InterPro" id="IPR050707">
    <property type="entry name" value="HTH_MetabolicPath_Reg"/>
</dbReference>
<sequence>MTEIVQSIERALTILEIVAEYNAGLGITEISNRIDLHKSTIHRLLSTLIHKGYIIQDPVTLKYRTTLKLYELGCKRVENTDILTASRPYTKKLMEFTNEVVHLVVRDGNEIVYIDKVEAENTITMLSTIGRRIPLYCTSVGKAILSQLDMEEVVKIWRTSNIIRKTPNTIINLEDMVEELTKVRNLGYAVDEEENEEGIRCIGAAILNKDGDVEGAISISGPIMRVTEDLINIYGEQAKNYALQISKELGYIPK</sequence>
<dbReference type="GO" id="GO:0003677">
    <property type="term" value="F:DNA binding"/>
    <property type="evidence" value="ECO:0007669"/>
    <property type="project" value="UniProtKB-KW"/>
</dbReference>
<dbReference type="Gene3D" id="1.10.10.10">
    <property type="entry name" value="Winged helix-like DNA-binding domain superfamily/Winged helix DNA-binding domain"/>
    <property type="match status" value="1"/>
</dbReference>
<dbReference type="InterPro" id="IPR005471">
    <property type="entry name" value="Tscrpt_reg_IclR_N"/>
</dbReference>
<accession>A0A926IKL0</accession>